<dbReference type="Proteomes" id="UP000299102">
    <property type="component" value="Unassembled WGS sequence"/>
</dbReference>
<name>A0A4C2A373_EUMVA</name>
<feature type="region of interest" description="Disordered" evidence="1">
    <location>
        <begin position="1"/>
        <end position="22"/>
    </location>
</feature>
<protein>
    <submittedName>
        <fullName evidence="2">Uncharacterized protein</fullName>
    </submittedName>
</protein>
<gene>
    <name evidence="2" type="ORF">EVAR_90801_1</name>
</gene>
<keyword evidence="3" id="KW-1185">Reference proteome</keyword>
<reference evidence="2 3" key="1">
    <citation type="journal article" date="2019" name="Commun. Biol.">
        <title>The bagworm genome reveals a unique fibroin gene that provides high tensile strength.</title>
        <authorList>
            <person name="Kono N."/>
            <person name="Nakamura H."/>
            <person name="Ohtoshi R."/>
            <person name="Tomita M."/>
            <person name="Numata K."/>
            <person name="Arakawa K."/>
        </authorList>
    </citation>
    <scope>NUCLEOTIDE SEQUENCE [LARGE SCALE GENOMIC DNA]</scope>
</reference>
<proteinExistence type="predicted"/>
<accession>A0A4C2A373</accession>
<sequence>MSDSISRGRHGRYTGHNVDAGADGRGRTPLSFAGEHHPRCGVFTASRAVRAVLLILSDHSIDLVTKLARARTARNLYYKFFNRGLKGYVKYWDGYVFTAKRPPDVSTPDVLGGGVGRLRINFEILKTMIADQFFGLTESVRNERRGMTTLQVCDTCELTTRTLHVYLG</sequence>
<evidence type="ECO:0000313" key="2">
    <source>
        <dbReference type="EMBL" id="GBP95411.1"/>
    </source>
</evidence>
<organism evidence="2 3">
    <name type="scientific">Eumeta variegata</name>
    <name type="common">Bagworm moth</name>
    <name type="synonym">Eumeta japonica</name>
    <dbReference type="NCBI Taxonomy" id="151549"/>
    <lineage>
        <taxon>Eukaryota</taxon>
        <taxon>Metazoa</taxon>
        <taxon>Ecdysozoa</taxon>
        <taxon>Arthropoda</taxon>
        <taxon>Hexapoda</taxon>
        <taxon>Insecta</taxon>
        <taxon>Pterygota</taxon>
        <taxon>Neoptera</taxon>
        <taxon>Endopterygota</taxon>
        <taxon>Lepidoptera</taxon>
        <taxon>Glossata</taxon>
        <taxon>Ditrysia</taxon>
        <taxon>Tineoidea</taxon>
        <taxon>Psychidae</taxon>
        <taxon>Oiketicinae</taxon>
        <taxon>Eumeta</taxon>
    </lineage>
</organism>
<comment type="caution">
    <text evidence="2">The sequence shown here is derived from an EMBL/GenBank/DDBJ whole genome shotgun (WGS) entry which is preliminary data.</text>
</comment>
<evidence type="ECO:0000256" key="1">
    <source>
        <dbReference type="SAM" id="MobiDB-lite"/>
    </source>
</evidence>
<dbReference type="EMBL" id="BGZK01002626">
    <property type="protein sequence ID" value="GBP95411.1"/>
    <property type="molecule type" value="Genomic_DNA"/>
</dbReference>
<dbReference type="AlphaFoldDB" id="A0A4C2A373"/>
<evidence type="ECO:0000313" key="3">
    <source>
        <dbReference type="Proteomes" id="UP000299102"/>
    </source>
</evidence>